<reference evidence="2 3" key="1">
    <citation type="submission" date="2018-06" db="EMBL/GenBank/DDBJ databases">
        <title>Draft Whole-Genome Sequence of the purple photosynthetic bacterium Rhodospeudomonas palustris XCP.</title>
        <authorList>
            <person name="Rayyan A."/>
            <person name="Meyer T.E."/>
            <person name="Kyndt J.A."/>
        </authorList>
    </citation>
    <scope>NUCLEOTIDE SEQUENCE [LARGE SCALE GENOMIC DNA]</scope>
    <source>
        <strain evidence="2 3">XCP</strain>
    </source>
</reference>
<name>A0A323UAR0_RHOPL</name>
<dbReference type="PANTHER" id="PTHR46401:SF8">
    <property type="entry name" value="BLL6006 PROTEIN"/>
    <property type="match status" value="1"/>
</dbReference>
<evidence type="ECO:0000313" key="2">
    <source>
        <dbReference type="EMBL" id="PZA09313.1"/>
    </source>
</evidence>
<sequence>MYQPADRNDQPWLWMDVSTSARARSGQMNGTLRVEQSYIRALSAEMAPGLRFCRYEPLRSDYVAVAVPPDLSGKPVAGKAKAKQASGIAAVLKPIGKSVERTVKTAVRGATASLLRKASQAEPLPKLGGDGLGEVLFLAGENWSRVDFSAVVRMRRERGTKVAALCQDFIPAVAPQFFAGGDFVAKFDAYAQFLIKETDLVVSISEATKRDILGYAQRHGGMRGNVEIVHLGADIPAPQTARRPAALSETQAARFVISVSTIQSRKNFDLLYHLWHRLTQQNTPNLPTLVIVGQPGFGSADLLWQIANDPVTADSIVHLPRAGDDELAWLYQHCQFTLYPSFYEGWGLPVSESLAFGKYCLASDASSLPEAGAGLARHLDPLDFAAWRTAILDLIAAPEQLAHHEAAIRAGYRPVTWAQSATQLAGVLRGLAATGSSAHPR</sequence>
<dbReference type="SUPFAM" id="SSF53756">
    <property type="entry name" value="UDP-Glycosyltransferase/glycogen phosphorylase"/>
    <property type="match status" value="1"/>
</dbReference>
<dbReference type="PANTHER" id="PTHR46401">
    <property type="entry name" value="GLYCOSYLTRANSFERASE WBBK-RELATED"/>
    <property type="match status" value="1"/>
</dbReference>
<evidence type="ECO:0000313" key="3">
    <source>
        <dbReference type="Proteomes" id="UP000248134"/>
    </source>
</evidence>
<dbReference type="AlphaFoldDB" id="A0A323UAR0"/>
<accession>A0A323UAR0</accession>
<dbReference type="Gene3D" id="3.40.50.2000">
    <property type="entry name" value="Glycogen Phosphorylase B"/>
    <property type="match status" value="1"/>
</dbReference>
<gene>
    <name evidence="2" type="ORF">DNX69_24745</name>
</gene>
<dbReference type="Proteomes" id="UP000248134">
    <property type="component" value="Unassembled WGS sequence"/>
</dbReference>
<organism evidence="2 3">
    <name type="scientific">Rhodopseudomonas palustris</name>
    <dbReference type="NCBI Taxonomy" id="1076"/>
    <lineage>
        <taxon>Bacteria</taxon>
        <taxon>Pseudomonadati</taxon>
        <taxon>Pseudomonadota</taxon>
        <taxon>Alphaproteobacteria</taxon>
        <taxon>Hyphomicrobiales</taxon>
        <taxon>Nitrobacteraceae</taxon>
        <taxon>Rhodopseudomonas</taxon>
    </lineage>
</organism>
<feature type="domain" description="Glycosyl transferase family 1" evidence="1">
    <location>
        <begin position="253"/>
        <end position="371"/>
    </location>
</feature>
<protein>
    <submittedName>
        <fullName evidence="2">Glycosyltransferase family 1 protein</fullName>
    </submittedName>
</protein>
<dbReference type="EMBL" id="QKQS01000038">
    <property type="protein sequence ID" value="PZA09313.1"/>
    <property type="molecule type" value="Genomic_DNA"/>
</dbReference>
<dbReference type="RefSeq" id="WP_110788660.1">
    <property type="nucleotide sequence ID" value="NZ_QKQS01000038.1"/>
</dbReference>
<keyword evidence="2" id="KW-0808">Transferase</keyword>
<comment type="caution">
    <text evidence="2">The sequence shown here is derived from an EMBL/GenBank/DDBJ whole genome shotgun (WGS) entry which is preliminary data.</text>
</comment>
<dbReference type="GO" id="GO:0016757">
    <property type="term" value="F:glycosyltransferase activity"/>
    <property type="evidence" value="ECO:0007669"/>
    <property type="project" value="InterPro"/>
</dbReference>
<proteinExistence type="predicted"/>
<dbReference type="InterPro" id="IPR001296">
    <property type="entry name" value="Glyco_trans_1"/>
</dbReference>
<dbReference type="CDD" id="cd03809">
    <property type="entry name" value="GT4_MtfB-like"/>
    <property type="match status" value="1"/>
</dbReference>
<dbReference type="OrthoDB" id="9801609at2"/>
<evidence type="ECO:0000259" key="1">
    <source>
        <dbReference type="Pfam" id="PF00534"/>
    </source>
</evidence>
<dbReference type="Pfam" id="PF00534">
    <property type="entry name" value="Glycos_transf_1"/>
    <property type="match status" value="1"/>
</dbReference>